<evidence type="ECO:0000256" key="10">
    <source>
        <dbReference type="ARBA" id="ARBA00022989"/>
    </source>
</evidence>
<dbReference type="Proteomes" id="UP000095287">
    <property type="component" value="Unplaced"/>
</dbReference>
<keyword evidence="18" id="KW-1185">Reference proteome</keyword>
<evidence type="ECO:0000256" key="13">
    <source>
        <dbReference type="ARBA" id="ARBA00023180"/>
    </source>
</evidence>
<accession>A0A1I7ZPH6</accession>
<sequence>MLAGGPAYLRRESESREYPVHQESFEESDDGGKMDNDYVTGLRRKKLIILLIALSILAILSVTILALNIMIIRALRMNVRGMKALEITKMQVRDPLAPEYYRETPVVRFMEKADLGHVILESGRVEGKGDKSLKVEGSRVILAGNGNITRMVLQEGSCRLDGADTFKVIDTTGKTLFDAKNPAVTVDHRIKTIATNYIITNKIRSPVNENLQFTVDNLILRGNQGVKSDSKTFNATAGTSLTLKTSGDGAIRLNARKMTMGTKFQTLPISASPALTASIDAFRVCVCISSHRPRLFTVQGNKPCHAPPAICG</sequence>
<evidence type="ECO:0000256" key="11">
    <source>
        <dbReference type="ARBA" id="ARBA00023136"/>
    </source>
</evidence>
<proteinExistence type="inferred from homology"/>
<dbReference type="GO" id="GO:0042383">
    <property type="term" value="C:sarcolemma"/>
    <property type="evidence" value="ECO:0007669"/>
    <property type="project" value="UniProtKB-SubCell"/>
</dbReference>
<keyword evidence="8 17" id="KW-0812">Transmembrane</keyword>
<keyword evidence="13" id="KW-0325">Glycoprotein</keyword>
<name>A0A1I7ZPH6_9BILA</name>
<comment type="similarity">
    <text evidence="4">Belongs to the sarcoglycan beta/delta/gamma/zeta family.</text>
</comment>
<dbReference type="GO" id="GO:0007517">
    <property type="term" value="P:muscle organ development"/>
    <property type="evidence" value="ECO:0007669"/>
    <property type="project" value="InterPro"/>
</dbReference>
<keyword evidence="6" id="KW-1003">Cell membrane</keyword>
<keyword evidence="14" id="KW-0206">Cytoskeleton</keyword>
<dbReference type="GO" id="GO:0016012">
    <property type="term" value="C:sarcoglycan complex"/>
    <property type="evidence" value="ECO:0007669"/>
    <property type="project" value="InterPro"/>
</dbReference>
<comment type="subcellular location">
    <subcellularLocation>
        <location evidence="3">Cell membrane</location>
        <location evidence="3">Sarcolemma</location>
        <topology evidence="3">Single-pass type II membrane protein</topology>
    </subcellularLocation>
    <subcellularLocation>
        <location evidence="2">Cytoplasm</location>
        <location evidence="2">Cytoskeleton</location>
    </subcellularLocation>
</comment>
<dbReference type="PANTHER" id="PTHR21142">
    <property type="entry name" value="SARCOGLYCANS"/>
    <property type="match status" value="1"/>
</dbReference>
<dbReference type="InterPro" id="IPR006875">
    <property type="entry name" value="Sarcoglycan"/>
</dbReference>
<protein>
    <recommendedName>
        <fullName evidence="5">Beta-sarcoglycan</fullName>
    </recommendedName>
</protein>
<dbReference type="AlphaFoldDB" id="A0A1I7ZPH6"/>
<evidence type="ECO:0000256" key="5">
    <source>
        <dbReference type="ARBA" id="ARBA00015329"/>
    </source>
</evidence>
<evidence type="ECO:0000256" key="8">
    <source>
        <dbReference type="ARBA" id="ARBA00022692"/>
    </source>
</evidence>
<evidence type="ECO:0000256" key="9">
    <source>
        <dbReference type="ARBA" id="ARBA00022968"/>
    </source>
</evidence>
<keyword evidence="12" id="KW-1015">Disulfide bond</keyword>
<dbReference type="WBParaSite" id="L893_g28632.t1">
    <property type="protein sequence ID" value="L893_g28632.t1"/>
    <property type="gene ID" value="L893_g28632"/>
</dbReference>
<evidence type="ECO:0000256" key="16">
    <source>
        <dbReference type="SAM" id="MobiDB-lite"/>
    </source>
</evidence>
<evidence type="ECO:0000256" key="17">
    <source>
        <dbReference type="SAM" id="Phobius"/>
    </source>
</evidence>
<evidence type="ECO:0000256" key="12">
    <source>
        <dbReference type="ARBA" id="ARBA00023157"/>
    </source>
</evidence>
<feature type="transmembrane region" description="Helical" evidence="17">
    <location>
        <begin position="47"/>
        <end position="72"/>
    </location>
</feature>
<evidence type="ECO:0000256" key="6">
    <source>
        <dbReference type="ARBA" id="ARBA00022475"/>
    </source>
</evidence>
<keyword evidence="10 17" id="KW-1133">Transmembrane helix</keyword>
<dbReference type="InterPro" id="IPR027659">
    <property type="entry name" value="Sgcb"/>
</dbReference>
<comment type="function">
    <text evidence="1">Component of the sarcoglycan complex, a subcomplex of the dystrophin-glycoprotein complex which forms a link between the F-actin cytoskeleton and the extracellular matrix.</text>
</comment>
<evidence type="ECO:0000256" key="15">
    <source>
        <dbReference type="ARBA" id="ARBA00026041"/>
    </source>
</evidence>
<evidence type="ECO:0000256" key="4">
    <source>
        <dbReference type="ARBA" id="ARBA00007574"/>
    </source>
</evidence>
<feature type="region of interest" description="Disordered" evidence="16">
    <location>
        <begin position="12"/>
        <end position="32"/>
    </location>
</feature>
<keyword evidence="7" id="KW-0963">Cytoplasm</keyword>
<evidence type="ECO:0000256" key="1">
    <source>
        <dbReference type="ARBA" id="ARBA00002860"/>
    </source>
</evidence>
<keyword evidence="9" id="KW-0735">Signal-anchor</keyword>
<dbReference type="GO" id="GO:0005856">
    <property type="term" value="C:cytoskeleton"/>
    <property type="evidence" value="ECO:0007669"/>
    <property type="project" value="UniProtKB-SubCell"/>
</dbReference>
<organism evidence="18 19">
    <name type="scientific">Steinernema glaseri</name>
    <dbReference type="NCBI Taxonomy" id="37863"/>
    <lineage>
        <taxon>Eukaryota</taxon>
        <taxon>Metazoa</taxon>
        <taxon>Ecdysozoa</taxon>
        <taxon>Nematoda</taxon>
        <taxon>Chromadorea</taxon>
        <taxon>Rhabditida</taxon>
        <taxon>Tylenchina</taxon>
        <taxon>Panagrolaimomorpha</taxon>
        <taxon>Strongyloidoidea</taxon>
        <taxon>Steinernematidae</taxon>
        <taxon>Steinernema</taxon>
    </lineage>
</organism>
<evidence type="ECO:0000313" key="18">
    <source>
        <dbReference type="Proteomes" id="UP000095287"/>
    </source>
</evidence>
<dbReference type="Pfam" id="PF04790">
    <property type="entry name" value="Sarcoglycan_1"/>
    <property type="match status" value="1"/>
</dbReference>
<comment type="subunit">
    <text evidence="15">Cross-link to form 2 major subcomplexes: one consisting of SGCB, SGCD and SGCG and the other consisting of SGCB and SGCD. The association between SGCB and SGCG is particularly strong while SGCA is loosely associated with the other sarcoglycans.</text>
</comment>
<evidence type="ECO:0000256" key="2">
    <source>
        <dbReference type="ARBA" id="ARBA00004245"/>
    </source>
</evidence>
<reference evidence="19" key="1">
    <citation type="submission" date="2016-11" db="UniProtKB">
        <authorList>
            <consortium name="WormBaseParasite"/>
        </authorList>
    </citation>
    <scope>IDENTIFICATION</scope>
</reference>
<evidence type="ECO:0000256" key="3">
    <source>
        <dbReference type="ARBA" id="ARBA00004274"/>
    </source>
</evidence>
<evidence type="ECO:0000313" key="19">
    <source>
        <dbReference type="WBParaSite" id="L893_g28632.t1"/>
    </source>
</evidence>
<keyword evidence="11 17" id="KW-0472">Membrane</keyword>
<evidence type="ECO:0000256" key="7">
    <source>
        <dbReference type="ARBA" id="ARBA00022490"/>
    </source>
</evidence>
<dbReference type="PANTHER" id="PTHR21142:SF2">
    <property type="entry name" value="BETA-SARCOGLYCAN"/>
    <property type="match status" value="1"/>
</dbReference>
<evidence type="ECO:0000256" key="14">
    <source>
        <dbReference type="ARBA" id="ARBA00023212"/>
    </source>
</evidence>